<evidence type="ECO:0000256" key="9">
    <source>
        <dbReference type="SAM" id="Phobius"/>
    </source>
</evidence>
<organism evidence="11 12">
    <name type="scientific">Natranaerovirga hydrolytica</name>
    <dbReference type="NCBI Taxonomy" id="680378"/>
    <lineage>
        <taxon>Bacteria</taxon>
        <taxon>Bacillati</taxon>
        <taxon>Bacillota</taxon>
        <taxon>Clostridia</taxon>
        <taxon>Lachnospirales</taxon>
        <taxon>Natranaerovirgaceae</taxon>
        <taxon>Natranaerovirga</taxon>
    </lineage>
</organism>
<protein>
    <submittedName>
        <fullName evidence="11">TRAP-type C4-dicarboxylate transport system permease small subunit</fullName>
    </submittedName>
</protein>
<evidence type="ECO:0000313" key="12">
    <source>
        <dbReference type="Proteomes" id="UP000294545"/>
    </source>
</evidence>
<evidence type="ECO:0000256" key="2">
    <source>
        <dbReference type="ARBA" id="ARBA00022448"/>
    </source>
</evidence>
<sequence>MKKKSKALILLGNMDIIIAGIALGALIILTFMGVIMRYVMKMPFTWLEEVQLWCMLWIVYISAGAAFRTNNHVAIEVLVEMFPEKIQKVIEILIALVVYVVLGYLFIQSIGFVQLFIRNGRSTNMLEVPYSLIYGAIPIATALMMINYTISLIDQMKSINNKEIEQEDTNE</sequence>
<accession>A0A4R1MIX7</accession>
<evidence type="ECO:0000256" key="6">
    <source>
        <dbReference type="ARBA" id="ARBA00022989"/>
    </source>
</evidence>
<dbReference type="InterPro" id="IPR007387">
    <property type="entry name" value="TRAP_DctQ"/>
</dbReference>
<gene>
    <name evidence="11" type="ORF">EDC19_2097</name>
</gene>
<dbReference type="AlphaFoldDB" id="A0A4R1MIX7"/>
<dbReference type="GO" id="GO:0015740">
    <property type="term" value="P:C4-dicarboxylate transport"/>
    <property type="evidence" value="ECO:0007669"/>
    <property type="project" value="TreeGrafter"/>
</dbReference>
<comment type="subcellular location">
    <subcellularLocation>
        <location evidence="1">Cell inner membrane</location>
        <topology evidence="1">Multi-pass membrane protein</topology>
    </subcellularLocation>
</comment>
<keyword evidence="2" id="KW-0813">Transport</keyword>
<evidence type="ECO:0000256" key="1">
    <source>
        <dbReference type="ARBA" id="ARBA00004429"/>
    </source>
</evidence>
<dbReference type="GO" id="GO:0005886">
    <property type="term" value="C:plasma membrane"/>
    <property type="evidence" value="ECO:0007669"/>
    <property type="project" value="UniProtKB-SubCell"/>
</dbReference>
<dbReference type="PANTHER" id="PTHR35011:SF11">
    <property type="entry name" value="TRAP TRANSPORTER SMALL PERMEASE PROTEIN"/>
    <property type="match status" value="1"/>
</dbReference>
<dbReference type="GO" id="GO:0022857">
    <property type="term" value="F:transmembrane transporter activity"/>
    <property type="evidence" value="ECO:0007669"/>
    <property type="project" value="TreeGrafter"/>
</dbReference>
<keyword evidence="5 9" id="KW-0812">Transmembrane</keyword>
<evidence type="ECO:0000256" key="8">
    <source>
        <dbReference type="ARBA" id="ARBA00038436"/>
    </source>
</evidence>
<comment type="caution">
    <text evidence="11">The sequence shown here is derived from an EMBL/GenBank/DDBJ whole genome shotgun (WGS) entry which is preliminary data.</text>
</comment>
<reference evidence="11 12" key="1">
    <citation type="submission" date="2019-03" db="EMBL/GenBank/DDBJ databases">
        <title>Genomic Encyclopedia of Type Strains, Phase IV (KMG-IV): sequencing the most valuable type-strain genomes for metagenomic binning, comparative biology and taxonomic classification.</title>
        <authorList>
            <person name="Goeker M."/>
        </authorList>
    </citation>
    <scope>NUCLEOTIDE SEQUENCE [LARGE SCALE GENOMIC DNA]</scope>
    <source>
        <strain evidence="11 12">DSM 24176</strain>
    </source>
</reference>
<dbReference type="InterPro" id="IPR055348">
    <property type="entry name" value="DctQ"/>
</dbReference>
<dbReference type="EMBL" id="SMGQ01000014">
    <property type="protein sequence ID" value="TCK92367.1"/>
    <property type="molecule type" value="Genomic_DNA"/>
</dbReference>
<keyword evidence="6 9" id="KW-1133">Transmembrane helix</keyword>
<evidence type="ECO:0000313" key="11">
    <source>
        <dbReference type="EMBL" id="TCK92367.1"/>
    </source>
</evidence>
<evidence type="ECO:0000259" key="10">
    <source>
        <dbReference type="Pfam" id="PF04290"/>
    </source>
</evidence>
<keyword evidence="12" id="KW-1185">Reference proteome</keyword>
<dbReference type="RefSeq" id="WP_243117043.1">
    <property type="nucleotide sequence ID" value="NZ_SMGQ01000014.1"/>
</dbReference>
<dbReference type="Pfam" id="PF04290">
    <property type="entry name" value="DctQ"/>
    <property type="match status" value="1"/>
</dbReference>
<feature type="transmembrane region" description="Helical" evidence="9">
    <location>
        <begin position="50"/>
        <end position="68"/>
    </location>
</feature>
<evidence type="ECO:0000256" key="4">
    <source>
        <dbReference type="ARBA" id="ARBA00022519"/>
    </source>
</evidence>
<keyword evidence="4" id="KW-0997">Cell inner membrane</keyword>
<feature type="transmembrane region" description="Helical" evidence="9">
    <location>
        <begin position="132"/>
        <end position="153"/>
    </location>
</feature>
<keyword evidence="7 9" id="KW-0472">Membrane</keyword>
<dbReference type="Proteomes" id="UP000294545">
    <property type="component" value="Unassembled WGS sequence"/>
</dbReference>
<evidence type="ECO:0000256" key="7">
    <source>
        <dbReference type="ARBA" id="ARBA00023136"/>
    </source>
</evidence>
<evidence type="ECO:0000256" key="3">
    <source>
        <dbReference type="ARBA" id="ARBA00022475"/>
    </source>
</evidence>
<keyword evidence="3" id="KW-1003">Cell membrane</keyword>
<dbReference type="PANTHER" id="PTHR35011">
    <property type="entry name" value="2,3-DIKETO-L-GULONATE TRAP TRANSPORTER SMALL PERMEASE PROTEIN YIAM"/>
    <property type="match status" value="1"/>
</dbReference>
<name>A0A4R1MIX7_9FIRM</name>
<evidence type="ECO:0000256" key="5">
    <source>
        <dbReference type="ARBA" id="ARBA00022692"/>
    </source>
</evidence>
<feature type="domain" description="Tripartite ATP-independent periplasmic transporters DctQ component" evidence="10">
    <location>
        <begin position="26"/>
        <end position="156"/>
    </location>
</feature>
<proteinExistence type="inferred from homology"/>
<feature type="transmembrane region" description="Helical" evidence="9">
    <location>
        <begin position="7"/>
        <end position="38"/>
    </location>
</feature>
<feature type="transmembrane region" description="Helical" evidence="9">
    <location>
        <begin position="89"/>
        <end position="112"/>
    </location>
</feature>
<comment type="similarity">
    <text evidence="8">Belongs to the TRAP transporter small permease family.</text>
</comment>